<dbReference type="PROSITE" id="PS50088">
    <property type="entry name" value="ANK_REPEAT"/>
    <property type="match status" value="1"/>
</dbReference>
<dbReference type="PROSITE" id="PS50297">
    <property type="entry name" value="ANK_REP_REGION"/>
    <property type="match status" value="1"/>
</dbReference>
<feature type="transmembrane region" description="Helical" evidence="13">
    <location>
        <begin position="500"/>
        <end position="521"/>
    </location>
</feature>
<organism evidence="15 16">
    <name type="scientific">Pythium oligandrum</name>
    <name type="common">Mycoparasitic fungus</name>
    <dbReference type="NCBI Taxonomy" id="41045"/>
    <lineage>
        <taxon>Eukaryota</taxon>
        <taxon>Sar</taxon>
        <taxon>Stramenopiles</taxon>
        <taxon>Oomycota</taxon>
        <taxon>Peronosporomycetes</taxon>
        <taxon>Pythiales</taxon>
        <taxon>Pythiaceae</taxon>
        <taxon>Pythium</taxon>
    </lineage>
</organism>
<evidence type="ECO:0000256" key="4">
    <source>
        <dbReference type="ARBA" id="ARBA00022568"/>
    </source>
</evidence>
<evidence type="ECO:0000256" key="9">
    <source>
        <dbReference type="ARBA" id="ARBA00023065"/>
    </source>
</evidence>
<keyword evidence="2" id="KW-0813">Transport</keyword>
<dbReference type="OrthoDB" id="163882at2759"/>
<keyword evidence="4" id="KW-0109">Calcium transport</keyword>
<feature type="transmembrane region" description="Helical" evidence="13">
    <location>
        <begin position="429"/>
        <end position="452"/>
    </location>
</feature>
<name>A0A8K1C5T5_PYTOL</name>
<dbReference type="InterPro" id="IPR036770">
    <property type="entry name" value="Ankyrin_rpt-contain_sf"/>
</dbReference>
<feature type="transmembrane region" description="Helical" evidence="13">
    <location>
        <begin position="882"/>
        <end position="907"/>
    </location>
</feature>
<keyword evidence="8 13" id="KW-1133">Transmembrane helix</keyword>
<feature type="transmembrane region" description="Helical" evidence="13">
    <location>
        <begin position="713"/>
        <end position="732"/>
    </location>
</feature>
<dbReference type="InterPro" id="IPR024862">
    <property type="entry name" value="TRPV"/>
</dbReference>
<dbReference type="Proteomes" id="UP000794436">
    <property type="component" value="Unassembled WGS sequence"/>
</dbReference>
<keyword evidence="7" id="KW-0106">Calcium</keyword>
<dbReference type="InterPro" id="IPR002110">
    <property type="entry name" value="Ankyrin_rpt"/>
</dbReference>
<keyword evidence="10 13" id="KW-0472">Membrane</keyword>
<dbReference type="GO" id="GO:0098703">
    <property type="term" value="P:calcium ion import across plasma membrane"/>
    <property type="evidence" value="ECO:0007669"/>
    <property type="project" value="TreeGrafter"/>
</dbReference>
<protein>
    <recommendedName>
        <fullName evidence="14">Ion transport domain-containing protein</fullName>
    </recommendedName>
</protein>
<dbReference type="GO" id="GO:0005886">
    <property type="term" value="C:plasma membrane"/>
    <property type="evidence" value="ECO:0007669"/>
    <property type="project" value="UniProtKB-SubCell"/>
</dbReference>
<dbReference type="PANTHER" id="PTHR10582:SF2">
    <property type="entry name" value="INACTIVE"/>
    <property type="match status" value="1"/>
</dbReference>
<keyword evidence="12" id="KW-0040">ANK repeat</keyword>
<evidence type="ECO:0000313" key="16">
    <source>
        <dbReference type="Proteomes" id="UP000794436"/>
    </source>
</evidence>
<dbReference type="SMART" id="SM00248">
    <property type="entry name" value="ANK"/>
    <property type="match status" value="1"/>
</dbReference>
<comment type="caution">
    <text evidence="15">The sequence shown here is derived from an EMBL/GenBank/DDBJ whole genome shotgun (WGS) entry which is preliminary data.</text>
</comment>
<reference evidence="15" key="1">
    <citation type="submission" date="2019-03" db="EMBL/GenBank/DDBJ databases">
        <title>Long read genome sequence of the mycoparasitic Pythium oligandrum ATCC 38472 isolated from sugarbeet rhizosphere.</title>
        <authorList>
            <person name="Gaulin E."/>
        </authorList>
    </citation>
    <scope>NUCLEOTIDE SEQUENCE</scope>
    <source>
        <strain evidence="15">ATCC 38472_TT</strain>
    </source>
</reference>
<evidence type="ECO:0000256" key="5">
    <source>
        <dbReference type="ARBA" id="ARBA00022692"/>
    </source>
</evidence>
<feature type="repeat" description="ANK" evidence="12">
    <location>
        <begin position="526"/>
        <end position="558"/>
    </location>
</feature>
<keyword evidence="16" id="KW-1185">Reference proteome</keyword>
<evidence type="ECO:0000256" key="7">
    <source>
        <dbReference type="ARBA" id="ARBA00022837"/>
    </source>
</evidence>
<evidence type="ECO:0000256" key="10">
    <source>
        <dbReference type="ARBA" id="ARBA00023136"/>
    </source>
</evidence>
<keyword evidence="3" id="KW-1003">Cell membrane</keyword>
<keyword evidence="11" id="KW-0407">Ion channel</keyword>
<feature type="transmembrane region" description="Helical" evidence="13">
    <location>
        <begin position="685"/>
        <end position="701"/>
    </location>
</feature>
<feature type="transmembrane region" description="Helical" evidence="13">
    <location>
        <begin position="853"/>
        <end position="870"/>
    </location>
</feature>
<proteinExistence type="predicted"/>
<sequence>MAAWRRDHAVAWALPALHLLLLVVFFVLDLRDLYVKALWLGPYMRYGFHATWTSTFAEASLVSSTNLSAFQSGDEVDFLTGWPSFLEKCEAIHASNGFFHSARGINCALGSSSRRVVSSELVFVADMRVDSVAWSACKLLYLNRRPPICQENVVAEFLRRYRLADPILTPESMAEPYSDAEREILRLLELIGRSYPLSDVVCVEGFQHSGPGHYTATIFGCASANIFEAAFVGLDATSFADLQRELAWLTSDVLNIMGLEFVIRQNSRSGFVTSVDPGDHLLLSHHTDINFSSFGHFYVALIILDIVLLSFHTHSALETASVLLLPLWGTQDAEDINRLTKDYSWTILYRSLYRSPLIVLLTLVSGVLSWQFQLPNSIVWSWNEDSTGKTHALLATMRVWMIVNCVLNQLWSLFAVISEHHAYHVVTRTFISTIEVLVISGCVAILRLSAIFSAGTIKYQLEHQRQLDDKSFLNHEAFANSFNEELDYLLVTTREVLVTVYSPLFATILNSLLAITVYLAVKGDSSGWTPLLEAAQEGQIAICKVLLANGATPDLAVDDVTPLRATAEVGNEIVTQWLLEQPGTWSGTWDPKFFEFLLAKTPGSAPAYLDRFASVLNHSKRGCVAVKYSCLRSIYGEPHVPVDETALALVVKCANARDILSHRVLKYVMRVKWRSFARAKFRREFAAYVVLLSSYFIPTIWADPNWIQLTSTFDYWVASFRGISWICSLYLLVRVEWNEFRGDSARSYFSSFWNWLNIITYIATMLSIPVEFNESLAEQRNSILALITVSLWVNLLQFLQVSTESGLLIAMMSHMVKDVYRFVLLYTVFIFGYSGAFYILLRGSTGFDNFTNSFITVFLMLFGAIDYSVFSDKSIHGWRWHMGNFLLMSHLVGVVIVLLNILIAMMATTYSDVWEAAEAEALQSHAQAILRKEKSLRQSERTKKFYELLTPEGSKLRKSKYTGEIN</sequence>
<feature type="transmembrane region" description="Helical" evidence="13">
    <location>
        <begin position="12"/>
        <end position="30"/>
    </location>
</feature>
<feature type="transmembrane region" description="Helical" evidence="13">
    <location>
        <begin position="351"/>
        <end position="372"/>
    </location>
</feature>
<evidence type="ECO:0000256" key="13">
    <source>
        <dbReference type="SAM" id="Phobius"/>
    </source>
</evidence>
<evidence type="ECO:0000256" key="1">
    <source>
        <dbReference type="ARBA" id="ARBA00004651"/>
    </source>
</evidence>
<keyword evidence="6" id="KW-0677">Repeat</keyword>
<accession>A0A8K1C5T5</accession>
<evidence type="ECO:0000259" key="14">
    <source>
        <dbReference type="Pfam" id="PF00520"/>
    </source>
</evidence>
<dbReference type="Pfam" id="PF00023">
    <property type="entry name" value="Ank"/>
    <property type="match status" value="1"/>
</dbReference>
<feature type="transmembrane region" description="Helical" evidence="13">
    <location>
        <begin position="392"/>
        <end position="417"/>
    </location>
</feature>
<evidence type="ECO:0000256" key="8">
    <source>
        <dbReference type="ARBA" id="ARBA00022989"/>
    </source>
</evidence>
<evidence type="ECO:0000256" key="6">
    <source>
        <dbReference type="ARBA" id="ARBA00022737"/>
    </source>
</evidence>
<dbReference type="AlphaFoldDB" id="A0A8K1C5T5"/>
<evidence type="ECO:0000256" key="11">
    <source>
        <dbReference type="ARBA" id="ARBA00023303"/>
    </source>
</evidence>
<dbReference type="EMBL" id="SPLM01000144">
    <property type="protein sequence ID" value="TMW56885.1"/>
    <property type="molecule type" value="Genomic_DNA"/>
</dbReference>
<comment type="subcellular location">
    <subcellularLocation>
        <location evidence="1">Cell membrane</location>
        <topology evidence="1">Multi-pass membrane protein</topology>
    </subcellularLocation>
</comment>
<keyword evidence="9" id="KW-0406">Ion transport</keyword>
<feature type="transmembrane region" description="Helical" evidence="13">
    <location>
        <begin position="752"/>
        <end position="770"/>
    </location>
</feature>
<dbReference type="Gene3D" id="1.25.40.20">
    <property type="entry name" value="Ankyrin repeat-containing domain"/>
    <property type="match status" value="1"/>
</dbReference>
<evidence type="ECO:0000256" key="3">
    <source>
        <dbReference type="ARBA" id="ARBA00022475"/>
    </source>
</evidence>
<dbReference type="SUPFAM" id="SSF48403">
    <property type="entry name" value="Ankyrin repeat"/>
    <property type="match status" value="1"/>
</dbReference>
<dbReference type="Gene3D" id="1.10.287.70">
    <property type="match status" value="1"/>
</dbReference>
<feature type="domain" description="Ion transport" evidence="14">
    <location>
        <begin position="692"/>
        <end position="913"/>
    </location>
</feature>
<evidence type="ECO:0000256" key="2">
    <source>
        <dbReference type="ARBA" id="ARBA00022448"/>
    </source>
</evidence>
<dbReference type="InterPro" id="IPR005821">
    <property type="entry name" value="Ion_trans_dom"/>
</dbReference>
<keyword evidence="5 13" id="KW-0812">Transmembrane</keyword>
<dbReference type="PANTHER" id="PTHR10582">
    <property type="entry name" value="TRANSIENT RECEPTOR POTENTIAL ION CHANNEL PROTEIN"/>
    <property type="match status" value="1"/>
</dbReference>
<dbReference type="Pfam" id="PF00520">
    <property type="entry name" value="Ion_trans"/>
    <property type="match status" value="1"/>
</dbReference>
<gene>
    <name evidence="15" type="ORF">Poli38472_002810</name>
</gene>
<dbReference type="GO" id="GO:0005216">
    <property type="term" value="F:monoatomic ion channel activity"/>
    <property type="evidence" value="ECO:0007669"/>
    <property type="project" value="InterPro"/>
</dbReference>
<evidence type="ECO:0000256" key="12">
    <source>
        <dbReference type="PROSITE-ProRule" id="PRU00023"/>
    </source>
</evidence>
<feature type="transmembrane region" description="Helical" evidence="13">
    <location>
        <begin position="819"/>
        <end position="841"/>
    </location>
</feature>
<evidence type="ECO:0000313" key="15">
    <source>
        <dbReference type="EMBL" id="TMW56885.1"/>
    </source>
</evidence>